<dbReference type="EMBL" id="DS113316">
    <property type="protein sequence ID" value="EAY11618.1"/>
    <property type="molecule type" value="Genomic_DNA"/>
</dbReference>
<dbReference type="Proteomes" id="UP000001542">
    <property type="component" value="Unassembled WGS sequence"/>
</dbReference>
<sequence>MNENSRPRIPNEWVRYMYEKLESGELTYATVLKQSFGESFPAIYWELKGMRH</sequence>
<dbReference type="VEuPathDB" id="TrichDB:TVAG_081900"/>
<organism evidence="1 2">
    <name type="scientific">Trichomonas vaginalis (strain ATCC PRA-98 / G3)</name>
    <dbReference type="NCBI Taxonomy" id="412133"/>
    <lineage>
        <taxon>Eukaryota</taxon>
        <taxon>Metamonada</taxon>
        <taxon>Parabasalia</taxon>
        <taxon>Trichomonadida</taxon>
        <taxon>Trichomonadidae</taxon>
        <taxon>Trichomonas</taxon>
    </lineage>
</organism>
<dbReference type="AlphaFoldDB" id="A2E6Y2"/>
<evidence type="ECO:0000313" key="1">
    <source>
        <dbReference type="EMBL" id="EAY11618.1"/>
    </source>
</evidence>
<proteinExistence type="predicted"/>
<dbReference type="InParanoid" id="A2E6Y2"/>
<keyword evidence="2" id="KW-1185">Reference proteome</keyword>
<dbReference type="VEuPathDB" id="TrichDB:TVAGG3_0489630"/>
<name>A2E6Y2_TRIV3</name>
<gene>
    <name evidence="1" type="ORF">TVAG_081900</name>
</gene>
<reference evidence="1" key="1">
    <citation type="submission" date="2006-10" db="EMBL/GenBank/DDBJ databases">
        <authorList>
            <person name="Amadeo P."/>
            <person name="Zhao Q."/>
            <person name="Wortman J."/>
            <person name="Fraser-Liggett C."/>
            <person name="Carlton J."/>
        </authorList>
    </citation>
    <scope>NUCLEOTIDE SEQUENCE</scope>
    <source>
        <strain evidence="1">G3</strain>
    </source>
</reference>
<evidence type="ECO:0000313" key="2">
    <source>
        <dbReference type="Proteomes" id="UP000001542"/>
    </source>
</evidence>
<protein>
    <submittedName>
        <fullName evidence="1">Uncharacterized protein</fullName>
    </submittedName>
</protein>
<reference evidence="1" key="2">
    <citation type="journal article" date="2007" name="Science">
        <title>Draft genome sequence of the sexually transmitted pathogen Trichomonas vaginalis.</title>
        <authorList>
            <person name="Carlton J.M."/>
            <person name="Hirt R.P."/>
            <person name="Silva J.C."/>
            <person name="Delcher A.L."/>
            <person name="Schatz M."/>
            <person name="Zhao Q."/>
            <person name="Wortman J.R."/>
            <person name="Bidwell S.L."/>
            <person name="Alsmark U.C.M."/>
            <person name="Besteiro S."/>
            <person name="Sicheritz-Ponten T."/>
            <person name="Noel C.J."/>
            <person name="Dacks J.B."/>
            <person name="Foster P.G."/>
            <person name="Simillion C."/>
            <person name="Van de Peer Y."/>
            <person name="Miranda-Saavedra D."/>
            <person name="Barton G.J."/>
            <person name="Westrop G.D."/>
            <person name="Mueller S."/>
            <person name="Dessi D."/>
            <person name="Fiori P.L."/>
            <person name="Ren Q."/>
            <person name="Paulsen I."/>
            <person name="Zhang H."/>
            <person name="Bastida-Corcuera F.D."/>
            <person name="Simoes-Barbosa A."/>
            <person name="Brown M.T."/>
            <person name="Hayes R.D."/>
            <person name="Mukherjee M."/>
            <person name="Okumura C.Y."/>
            <person name="Schneider R."/>
            <person name="Smith A.J."/>
            <person name="Vanacova S."/>
            <person name="Villalvazo M."/>
            <person name="Haas B.J."/>
            <person name="Pertea M."/>
            <person name="Feldblyum T.V."/>
            <person name="Utterback T.R."/>
            <person name="Shu C.L."/>
            <person name="Osoegawa K."/>
            <person name="de Jong P.J."/>
            <person name="Hrdy I."/>
            <person name="Horvathova L."/>
            <person name="Zubacova Z."/>
            <person name="Dolezal P."/>
            <person name="Malik S.B."/>
            <person name="Logsdon J.M. Jr."/>
            <person name="Henze K."/>
            <person name="Gupta A."/>
            <person name="Wang C.C."/>
            <person name="Dunne R.L."/>
            <person name="Upcroft J.A."/>
            <person name="Upcroft P."/>
            <person name="White O."/>
            <person name="Salzberg S.L."/>
            <person name="Tang P."/>
            <person name="Chiu C.-H."/>
            <person name="Lee Y.-S."/>
            <person name="Embley T.M."/>
            <person name="Coombs G.H."/>
            <person name="Mottram J.C."/>
            <person name="Tachezy J."/>
            <person name="Fraser-Liggett C.M."/>
            <person name="Johnson P.J."/>
        </authorList>
    </citation>
    <scope>NUCLEOTIDE SEQUENCE [LARGE SCALE GENOMIC DNA]</scope>
    <source>
        <strain evidence="1">G3</strain>
    </source>
</reference>
<accession>A2E6Y2</accession>